<gene>
    <name evidence="2" type="ORF">K7432_009353</name>
</gene>
<dbReference type="Proteomes" id="UP001479436">
    <property type="component" value="Unassembled WGS sequence"/>
</dbReference>
<name>A0ABR2VX97_9FUNG</name>
<protein>
    <submittedName>
        <fullName evidence="2">Uncharacterized protein</fullName>
    </submittedName>
</protein>
<reference evidence="2 3" key="1">
    <citation type="submission" date="2023-04" db="EMBL/GenBank/DDBJ databases">
        <title>Genome of Basidiobolus ranarum AG-B5.</title>
        <authorList>
            <person name="Stajich J.E."/>
            <person name="Carter-House D."/>
            <person name="Gryganskyi A."/>
        </authorList>
    </citation>
    <scope>NUCLEOTIDE SEQUENCE [LARGE SCALE GENOMIC DNA]</scope>
    <source>
        <strain evidence="2 3">AG-B5</strain>
    </source>
</reference>
<keyword evidence="3" id="KW-1185">Reference proteome</keyword>
<feature type="compositionally biased region" description="Basic residues" evidence="1">
    <location>
        <begin position="105"/>
        <end position="118"/>
    </location>
</feature>
<dbReference type="EMBL" id="JASJQH010007448">
    <property type="protein sequence ID" value="KAK9708899.1"/>
    <property type="molecule type" value="Genomic_DNA"/>
</dbReference>
<proteinExistence type="predicted"/>
<feature type="region of interest" description="Disordered" evidence="1">
    <location>
        <begin position="90"/>
        <end position="126"/>
    </location>
</feature>
<evidence type="ECO:0000313" key="2">
    <source>
        <dbReference type="EMBL" id="KAK9708899.1"/>
    </source>
</evidence>
<evidence type="ECO:0000313" key="3">
    <source>
        <dbReference type="Proteomes" id="UP001479436"/>
    </source>
</evidence>
<sequence>MQHPESESELTSMTDNEPAEFLSLEKLRDLNELDTDSDGLTSFIASKLSDSEASDHRRKRNIKLLSENIPALATPAKSLSLQKLIGLNDSIEEPTFSTDDDLPRIRKRSKRNRRKASKSQKPIGSVTQEIAII</sequence>
<organism evidence="2 3">
    <name type="scientific">Basidiobolus ranarum</name>
    <dbReference type="NCBI Taxonomy" id="34480"/>
    <lineage>
        <taxon>Eukaryota</taxon>
        <taxon>Fungi</taxon>
        <taxon>Fungi incertae sedis</taxon>
        <taxon>Zoopagomycota</taxon>
        <taxon>Entomophthoromycotina</taxon>
        <taxon>Basidiobolomycetes</taxon>
        <taxon>Basidiobolales</taxon>
        <taxon>Basidiobolaceae</taxon>
        <taxon>Basidiobolus</taxon>
    </lineage>
</organism>
<accession>A0ABR2VX97</accession>
<comment type="caution">
    <text evidence="2">The sequence shown here is derived from an EMBL/GenBank/DDBJ whole genome shotgun (WGS) entry which is preliminary data.</text>
</comment>
<evidence type="ECO:0000256" key="1">
    <source>
        <dbReference type="SAM" id="MobiDB-lite"/>
    </source>
</evidence>